<dbReference type="RefSeq" id="WP_128559945.1">
    <property type="nucleotide sequence ID" value="NZ_QUAK01000239.1"/>
</dbReference>
<accession>A0A372LVC0</accession>
<dbReference type="Proteomes" id="UP000263094">
    <property type="component" value="Unassembled WGS sequence"/>
</dbReference>
<evidence type="ECO:0000313" key="2">
    <source>
        <dbReference type="EMBL" id="RFU82213.1"/>
    </source>
</evidence>
<organism evidence="2 3">
    <name type="scientific">Streptomyces triticagri</name>
    <dbReference type="NCBI Taxonomy" id="2293568"/>
    <lineage>
        <taxon>Bacteria</taxon>
        <taxon>Bacillati</taxon>
        <taxon>Actinomycetota</taxon>
        <taxon>Actinomycetes</taxon>
        <taxon>Kitasatosporales</taxon>
        <taxon>Streptomycetaceae</taxon>
        <taxon>Streptomyces</taxon>
    </lineage>
</organism>
<sequence>MSATKRTTADVVVELSDCSRDDARTVFAVLGDAFACDRADDHAPAQTSDGHPSVWTTTFDTSRERGTAPAAPLAGQVTADIQGGYAAVDRLHEALAAAFAIRGEATASGDGEKDVHLTLTSSG</sequence>
<dbReference type="AlphaFoldDB" id="A0A372LVC0"/>
<feature type="region of interest" description="Disordered" evidence="1">
    <location>
        <begin position="40"/>
        <end position="70"/>
    </location>
</feature>
<dbReference type="EMBL" id="QUAK01000239">
    <property type="protein sequence ID" value="RFU82213.1"/>
    <property type="molecule type" value="Genomic_DNA"/>
</dbReference>
<keyword evidence="3" id="KW-1185">Reference proteome</keyword>
<protein>
    <submittedName>
        <fullName evidence="2">Uncharacterized protein</fullName>
    </submittedName>
</protein>
<name>A0A372LVC0_9ACTN</name>
<feature type="compositionally biased region" description="Polar residues" evidence="1">
    <location>
        <begin position="45"/>
        <end position="60"/>
    </location>
</feature>
<gene>
    <name evidence="2" type="ORF">DY218_33550</name>
</gene>
<evidence type="ECO:0000313" key="3">
    <source>
        <dbReference type="Proteomes" id="UP000263094"/>
    </source>
</evidence>
<evidence type="ECO:0000256" key="1">
    <source>
        <dbReference type="SAM" id="MobiDB-lite"/>
    </source>
</evidence>
<comment type="caution">
    <text evidence="2">The sequence shown here is derived from an EMBL/GenBank/DDBJ whole genome shotgun (WGS) entry which is preliminary data.</text>
</comment>
<dbReference type="OrthoDB" id="4325844at2"/>
<reference evidence="2 3" key="1">
    <citation type="submission" date="2018-08" db="EMBL/GenBank/DDBJ databases">
        <title>Isolation, diversity and antifungal activity of Actinobacteria from wheat.</title>
        <authorList>
            <person name="Han C."/>
        </authorList>
    </citation>
    <scope>NUCLEOTIDE SEQUENCE [LARGE SCALE GENOMIC DNA]</scope>
    <source>
        <strain evidence="2 3">NEAU-YY421</strain>
    </source>
</reference>
<proteinExistence type="predicted"/>